<dbReference type="RefSeq" id="WP_283239274.1">
    <property type="nucleotide sequence ID" value="NZ_JASGBP010000005.1"/>
</dbReference>
<accession>A0ABT6XRA8</accession>
<keyword evidence="3" id="KW-1185">Reference proteome</keyword>
<feature type="compositionally biased region" description="Basic and acidic residues" evidence="1">
    <location>
        <begin position="185"/>
        <end position="214"/>
    </location>
</feature>
<comment type="caution">
    <text evidence="2">The sequence shown here is derived from an EMBL/GenBank/DDBJ whole genome shotgun (WGS) entry which is preliminary data.</text>
</comment>
<protein>
    <submittedName>
        <fullName evidence="2">Uncharacterized protein</fullName>
    </submittedName>
</protein>
<feature type="region of interest" description="Disordered" evidence="1">
    <location>
        <begin position="185"/>
        <end position="227"/>
    </location>
</feature>
<reference evidence="2 3" key="1">
    <citation type="submission" date="2023-05" db="EMBL/GenBank/DDBJ databases">
        <title>Flavobacterium sedimenti sp. nov., isolated from the sediment.</title>
        <authorList>
            <person name="Wu N."/>
        </authorList>
    </citation>
    <scope>NUCLEOTIDE SEQUENCE [LARGE SCALE GENOMIC DNA]</scope>
    <source>
        <strain evidence="2 3">YZ-48</strain>
    </source>
</reference>
<name>A0ABT6XRA8_9FLAO</name>
<dbReference type="EMBL" id="JASGBP010000005">
    <property type="protein sequence ID" value="MDI9257596.1"/>
    <property type="molecule type" value="Genomic_DNA"/>
</dbReference>
<gene>
    <name evidence="2" type="ORF">QHT84_09230</name>
</gene>
<evidence type="ECO:0000313" key="2">
    <source>
        <dbReference type="EMBL" id="MDI9257596.1"/>
    </source>
</evidence>
<organism evidence="2 3">
    <name type="scientific">Flavobacterium sedimenticola</name>
    <dbReference type="NCBI Taxonomy" id="3043286"/>
    <lineage>
        <taxon>Bacteria</taxon>
        <taxon>Pseudomonadati</taxon>
        <taxon>Bacteroidota</taxon>
        <taxon>Flavobacteriia</taxon>
        <taxon>Flavobacteriales</taxon>
        <taxon>Flavobacteriaceae</taxon>
        <taxon>Flavobacterium</taxon>
    </lineage>
</organism>
<proteinExistence type="predicted"/>
<dbReference type="Proteomes" id="UP001230035">
    <property type="component" value="Unassembled WGS sequence"/>
</dbReference>
<evidence type="ECO:0000256" key="1">
    <source>
        <dbReference type="SAM" id="MobiDB-lite"/>
    </source>
</evidence>
<evidence type="ECO:0000313" key="3">
    <source>
        <dbReference type="Proteomes" id="UP001230035"/>
    </source>
</evidence>
<sequence length="227" mass="26481">MRKLLLLFTVGLATQLHAQIKLKINDKLVSENTVIKAEDIKKIEVGFDKYKPMEYYGLGRVFLFVELLNETGERKEKCYMIKEGTNAIKAFLDDKNVFYPLKSDVHPQTDFFGEMIRTDDEKIVTKLKYMGKYYNCKQVKLRISLYYRDKIGYEKYGDPVMMIKDQYFTIDNTVFYEQGQKEKEQEKVAEEARKAEDAKKAEDAQKAKEAEAKKGKGKKLVRSVLGF</sequence>